<organism evidence="3 4">
    <name type="scientific">Azospira restricta</name>
    <dbReference type="NCBI Taxonomy" id="404405"/>
    <lineage>
        <taxon>Bacteria</taxon>
        <taxon>Pseudomonadati</taxon>
        <taxon>Pseudomonadota</taxon>
        <taxon>Betaproteobacteria</taxon>
        <taxon>Rhodocyclales</taxon>
        <taxon>Rhodocyclaceae</taxon>
        <taxon>Azospira</taxon>
    </lineage>
</organism>
<reference evidence="3" key="1">
    <citation type="submission" date="2020-11" db="EMBL/GenBank/DDBJ databases">
        <title>Azospira restricta DSM 18626 genome sequence.</title>
        <authorList>
            <person name="Moe W.M."/>
        </authorList>
    </citation>
    <scope>NUCLEOTIDE SEQUENCE</scope>
    <source>
        <strain evidence="3">DSM 18626</strain>
    </source>
</reference>
<evidence type="ECO:0000256" key="1">
    <source>
        <dbReference type="SAM" id="MobiDB-lite"/>
    </source>
</evidence>
<dbReference type="KEGG" id="ares:IWH25_03385"/>
<name>A0A974SQA2_9RHOO</name>
<dbReference type="PANTHER" id="PTHR40943:SF2">
    <property type="entry name" value="(S)-UREIDOGLYCINE AMINOHYDROLASE CUPIN DOMAIN-CONTAINING PROTEIN"/>
    <property type="match status" value="1"/>
</dbReference>
<dbReference type="InterPro" id="IPR014710">
    <property type="entry name" value="RmlC-like_jellyroll"/>
</dbReference>
<dbReference type="Pfam" id="PF05899">
    <property type="entry name" value="Cupin_3"/>
    <property type="match status" value="1"/>
</dbReference>
<accession>A0A974SQA2</accession>
<dbReference type="EMBL" id="CP064781">
    <property type="protein sequence ID" value="QRJ64409.1"/>
    <property type="molecule type" value="Genomic_DNA"/>
</dbReference>
<dbReference type="AlphaFoldDB" id="A0A974SQA2"/>
<sequence length="120" mass="13255">MPPRLVHFADPLPPPATDRPAPERALGPSPLRTTWEAYAAADGLSIGEWACEPGAWRIAFHDRRHEFFHVLEGRLRIVDEDGRAREFGAGDAGVIPAGFRGTFEVLAAVRKRYVMIDPPA</sequence>
<keyword evidence="4" id="KW-1185">Reference proteome</keyword>
<feature type="domain" description="(S)-ureidoglycine aminohydrolase cupin" evidence="2">
    <location>
        <begin position="42"/>
        <end position="113"/>
    </location>
</feature>
<gene>
    <name evidence="3" type="ORF">IWH25_03385</name>
</gene>
<evidence type="ECO:0000259" key="2">
    <source>
        <dbReference type="Pfam" id="PF05899"/>
    </source>
</evidence>
<protein>
    <submittedName>
        <fullName evidence="3">DUF861 domain-containing protein</fullName>
    </submittedName>
</protein>
<dbReference type="InterPro" id="IPR011051">
    <property type="entry name" value="RmlC_Cupin_sf"/>
</dbReference>
<feature type="region of interest" description="Disordered" evidence="1">
    <location>
        <begin position="9"/>
        <end position="29"/>
    </location>
</feature>
<dbReference type="InterPro" id="IPR008579">
    <property type="entry name" value="UGlyAH_Cupin_dom"/>
</dbReference>
<dbReference type="Proteomes" id="UP000663444">
    <property type="component" value="Chromosome"/>
</dbReference>
<dbReference type="CDD" id="cd02227">
    <property type="entry name" value="cupin_TM1112-like"/>
    <property type="match status" value="1"/>
</dbReference>
<evidence type="ECO:0000313" key="3">
    <source>
        <dbReference type="EMBL" id="QRJ64409.1"/>
    </source>
</evidence>
<proteinExistence type="predicted"/>
<dbReference type="Gene3D" id="2.60.120.10">
    <property type="entry name" value="Jelly Rolls"/>
    <property type="match status" value="1"/>
</dbReference>
<dbReference type="PANTHER" id="PTHR40943">
    <property type="entry name" value="CYTOPLASMIC PROTEIN-RELATED"/>
    <property type="match status" value="1"/>
</dbReference>
<dbReference type="SUPFAM" id="SSF51182">
    <property type="entry name" value="RmlC-like cupins"/>
    <property type="match status" value="1"/>
</dbReference>
<evidence type="ECO:0000313" key="4">
    <source>
        <dbReference type="Proteomes" id="UP000663444"/>
    </source>
</evidence>
<dbReference type="RefSeq" id="WP_203387951.1">
    <property type="nucleotide sequence ID" value="NZ_CP064781.1"/>
</dbReference>